<name>A0A8H5J9L3_9HYPO</name>
<dbReference type="AlphaFoldDB" id="A0A8H5J9L3"/>
<sequence length="134" mass="14570">MSGPKDATSYARRDKRYPFDSFLNRSKTSPPQIAITNYNMQFSAITLFLVAAMGVAATPIDPPAIALDARGSLEKRLDYKGTCTRSSNTCRYKGPNGRTAFKKCGTFANQKCTKDGAPCVWQSDKGVGGKITCK</sequence>
<dbReference type="GO" id="GO:0050832">
    <property type="term" value="P:defense response to fungus"/>
    <property type="evidence" value="ECO:0007669"/>
    <property type="project" value="UniProtKB-KW"/>
</dbReference>
<accession>A0A8H5J9L3</accession>
<keyword evidence="2" id="KW-0295">Fungicide</keyword>
<gene>
    <name evidence="3" type="ORF">FMEXI_3486</name>
</gene>
<dbReference type="Proteomes" id="UP000522262">
    <property type="component" value="Unassembled WGS sequence"/>
</dbReference>
<evidence type="ECO:0008006" key="5">
    <source>
        <dbReference type="Google" id="ProtNLM"/>
    </source>
</evidence>
<comment type="caution">
    <text evidence="3">The sequence shown here is derived from an EMBL/GenBank/DDBJ whole genome shotgun (WGS) entry which is preliminary data.</text>
</comment>
<dbReference type="GO" id="GO:0031640">
    <property type="term" value="P:killing of cells of another organism"/>
    <property type="evidence" value="ECO:0007669"/>
    <property type="project" value="UniProtKB-KW"/>
</dbReference>
<evidence type="ECO:0000313" key="4">
    <source>
        <dbReference type="Proteomes" id="UP000522262"/>
    </source>
</evidence>
<dbReference type="Pfam" id="PF11402">
    <property type="entry name" value="Antifungal_prot"/>
    <property type="match status" value="1"/>
</dbReference>
<dbReference type="SUPFAM" id="SSF57598">
    <property type="entry name" value="Antifungal protein (AGAFP)"/>
    <property type="match status" value="1"/>
</dbReference>
<dbReference type="EMBL" id="JAAOAM010000072">
    <property type="protein sequence ID" value="KAF5551368.1"/>
    <property type="molecule type" value="Genomic_DNA"/>
</dbReference>
<keyword evidence="1" id="KW-0929">Antimicrobial</keyword>
<evidence type="ECO:0000256" key="1">
    <source>
        <dbReference type="ARBA" id="ARBA00022529"/>
    </source>
</evidence>
<evidence type="ECO:0000313" key="3">
    <source>
        <dbReference type="EMBL" id="KAF5551368.1"/>
    </source>
</evidence>
<dbReference type="InterPro" id="IPR023112">
    <property type="entry name" value="Antifungal-protein_dom_sf"/>
</dbReference>
<protein>
    <recommendedName>
        <fullName evidence="5">Antifungal protein</fullName>
    </recommendedName>
</protein>
<dbReference type="InterPro" id="IPR022706">
    <property type="entry name" value="Antifungal_prot"/>
</dbReference>
<organism evidence="3 4">
    <name type="scientific">Fusarium mexicanum</name>
    <dbReference type="NCBI Taxonomy" id="751941"/>
    <lineage>
        <taxon>Eukaryota</taxon>
        <taxon>Fungi</taxon>
        <taxon>Dikarya</taxon>
        <taxon>Ascomycota</taxon>
        <taxon>Pezizomycotina</taxon>
        <taxon>Sordariomycetes</taxon>
        <taxon>Hypocreomycetidae</taxon>
        <taxon>Hypocreales</taxon>
        <taxon>Nectriaceae</taxon>
        <taxon>Fusarium</taxon>
        <taxon>Fusarium fujikuroi species complex</taxon>
    </lineage>
</organism>
<reference evidence="3 4" key="1">
    <citation type="submission" date="2020-05" db="EMBL/GenBank/DDBJ databases">
        <title>Identification and distribution of gene clusters putatively required for synthesis of sphingolipid metabolism inhibitors in phylogenetically diverse species of the filamentous fungus Fusarium.</title>
        <authorList>
            <person name="Kim H.-S."/>
            <person name="Busman M."/>
            <person name="Brown D.W."/>
            <person name="Divon H."/>
            <person name="Uhlig S."/>
            <person name="Proctor R.H."/>
        </authorList>
    </citation>
    <scope>NUCLEOTIDE SEQUENCE [LARGE SCALE GENOMIC DNA]</scope>
    <source>
        <strain evidence="3 4">NRRL 53147</strain>
    </source>
</reference>
<proteinExistence type="predicted"/>
<evidence type="ECO:0000256" key="2">
    <source>
        <dbReference type="ARBA" id="ARBA00022577"/>
    </source>
</evidence>
<keyword evidence="4" id="KW-1185">Reference proteome</keyword>
<dbReference type="Gene3D" id="2.40.50.60">
    <property type="entry name" value="Antifungal protein domain"/>
    <property type="match status" value="1"/>
</dbReference>